<reference evidence="4" key="1">
    <citation type="submission" date="2016-10" db="EMBL/GenBank/DDBJ databases">
        <authorList>
            <person name="Varghese N."/>
            <person name="Submissions S."/>
        </authorList>
    </citation>
    <scope>NUCLEOTIDE SEQUENCE [LARGE SCALE GENOMIC DNA]</scope>
    <source>
        <strain evidence="4">DSM 26893</strain>
    </source>
</reference>
<evidence type="ECO:0000256" key="2">
    <source>
        <dbReference type="SAM" id="Phobius"/>
    </source>
</evidence>
<sequence>MGKRVARRAVYGTLGGFFALVGVGFFASAGMIYLIDLYGGLIASLIVGGVFFVIGLLILAYSKIPPRAIPREQARQMADPTKSTDAATDETSARALTAANVAQAFMLGLSVARAISRKD</sequence>
<feature type="transmembrane region" description="Helical" evidence="2">
    <location>
        <begin position="41"/>
        <end position="61"/>
    </location>
</feature>
<dbReference type="Proteomes" id="UP000199372">
    <property type="component" value="Unassembled WGS sequence"/>
</dbReference>
<keyword evidence="2" id="KW-0472">Membrane</keyword>
<dbReference type="AlphaFoldDB" id="A0A1H8ETD3"/>
<gene>
    <name evidence="3" type="ORF">SAMN04488011_10374</name>
</gene>
<evidence type="ECO:0008006" key="5">
    <source>
        <dbReference type="Google" id="ProtNLM"/>
    </source>
</evidence>
<feature type="region of interest" description="Disordered" evidence="1">
    <location>
        <begin position="72"/>
        <end position="91"/>
    </location>
</feature>
<accession>A0A1H8ETD3</accession>
<evidence type="ECO:0000256" key="1">
    <source>
        <dbReference type="SAM" id="MobiDB-lite"/>
    </source>
</evidence>
<name>A0A1H8ETD3_9RHOB</name>
<keyword evidence="2" id="KW-1133">Transmembrane helix</keyword>
<dbReference type="EMBL" id="FOCM01000003">
    <property type="protein sequence ID" value="SEN22147.1"/>
    <property type="molecule type" value="Genomic_DNA"/>
</dbReference>
<keyword evidence="2" id="KW-0812">Transmembrane</keyword>
<feature type="transmembrane region" description="Helical" evidence="2">
    <location>
        <begin position="12"/>
        <end position="35"/>
    </location>
</feature>
<evidence type="ECO:0000313" key="4">
    <source>
        <dbReference type="Proteomes" id="UP000199372"/>
    </source>
</evidence>
<protein>
    <recommendedName>
        <fullName evidence="5">Holin-X, holin superfamily III</fullName>
    </recommendedName>
</protein>
<organism evidence="3 4">
    <name type="scientific">Palleronia pelagia</name>
    <dbReference type="NCBI Taxonomy" id="387096"/>
    <lineage>
        <taxon>Bacteria</taxon>
        <taxon>Pseudomonadati</taxon>
        <taxon>Pseudomonadota</taxon>
        <taxon>Alphaproteobacteria</taxon>
        <taxon>Rhodobacterales</taxon>
        <taxon>Roseobacteraceae</taxon>
        <taxon>Palleronia</taxon>
    </lineage>
</organism>
<keyword evidence="4" id="KW-1185">Reference proteome</keyword>
<proteinExistence type="predicted"/>
<feature type="compositionally biased region" description="Polar residues" evidence="1">
    <location>
        <begin position="81"/>
        <end position="90"/>
    </location>
</feature>
<evidence type="ECO:0000313" key="3">
    <source>
        <dbReference type="EMBL" id="SEN22147.1"/>
    </source>
</evidence>